<feature type="transmembrane region" description="Helical" evidence="6">
    <location>
        <begin position="286"/>
        <end position="308"/>
    </location>
</feature>
<keyword evidence="3 6" id="KW-0812">Transmembrane</keyword>
<evidence type="ECO:0000256" key="1">
    <source>
        <dbReference type="ARBA" id="ARBA00004651"/>
    </source>
</evidence>
<comment type="subcellular location">
    <subcellularLocation>
        <location evidence="1">Cell membrane</location>
        <topology evidence="1">Multi-pass membrane protein</topology>
    </subcellularLocation>
</comment>
<dbReference type="Pfam" id="PF01943">
    <property type="entry name" value="Polysacc_synt"/>
    <property type="match status" value="1"/>
</dbReference>
<feature type="transmembrane region" description="Helical" evidence="6">
    <location>
        <begin position="241"/>
        <end position="265"/>
    </location>
</feature>
<keyword evidence="2" id="KW-1003">Cell membrane</keyword>
<keyword evidence="5 6" id="KW-0472">Membrane</keyword>
<dbReference type="RefSeq" id="WP_099518545.1">
    <property type="nucleotide sequence ID" value="NZ_CP016808.1"/>
</dbReference>
<feature type="transmembrane region" description="Helical" evidence="6">
    <location>
        <begin position="105"/>
        <end position="123"/>
    </location>
</feature>
<evidence type="ECO:0000256" key="3">
    <source>
        <dbReference type="ARBA" id="ARBA00022692"/>
    </source>
</evidence>
<accession>A0A1B2DHX4</accession>
<organism evidence="7">
    <name type="scientific">Paenibacillus sp. BIHB 4019</name>
    <dbReference type="NCBI Taxonomy" id="1870819"/>
    <lineage>
        <taxon>Bacteria</taxon>
        <taxon>Bacillati</taxon>
        <taxon>Bacillota</taxon>
        <taxon>Bacilli</taxon>
        <taxon>Bacillales</taxon>
        <taxon>Paenibacillaceae</taxon>
        <taxon>Paenibacillus</taxon>
    </lineage>
</organism>
<dbReference type="EMBL" id="CP016808">
    <property type="protein sequence ID" value="ANY67337.1"/>
    <property type="molecule type" value="Genomic_DNA"/>
</dbReference>
<keyword evidence="4 6" id="KW-1133">Transmembrane helix</keyword>
<reference evidence="7" key="1">
    <citation type="submission" date="2016-08" db="EMBL/GenBank/DDBJ databases">
        <title>Complete Genome Seqeunce of Paenibacillus sp. BIHB 4019 from tea rhizoplane.</title>
        <authorList>
            <person name="Thakur R."/>
            <person name="Swarnkar M.K."/>
            <person name="Gulati A."/>
        </authorList>
    </citation>
    <scope>NUCLEOTIDE SEQUENCE [LARGE SCALE GENOMIC DNA]</scope>
    <source>
        <strain evidence="7">BIHB4019</strain>
    </source>
</reference>
<feature type="transmembrane region" description="Helical" evidence="6">
    <location>
        <begin position="144"/>
        <end position="162"/>
    </location>
</feature>
<gene>
    <name evidence="7" type="ORF">BBD42_13270</name>
</gene>
<evidence type="ECO:0000256" key="2">
    <source>
        <dbReference type="ARBA" id="ARBA00022475"/>
    </source>
</evidence>
<evidence type="ECO:0000256" key="6">
    <source>
        <dbReference type="SAM" id="Phobius"/>
    </source>
</evidence>
<feature type="transmembrane region" description="Helical" evidence="6">
    <location>
        <begin position="320"/>
        <end position="337"/>
    </location>
</feature>
<evidence type="ECO:0000256" key="4">
    <source>
        <dbReference type="ARBA" id="ARBA00022989"/>
    </source>
</evidence>
<dbReference type="PANTHER" id="PTHR30250">
    <property type="entry name" value="PST FAMILY PREDICTED COLANIC ACID TRANSPORTER"/>
    <property type="match status" value="1"/>
</dbReference>
<dbReference type="PANTHER" id="PTHR30250:SF11">
    <property type="entry name" value="O-ANTIGEN TRANSPORTER-RELATED"/>
    <property type="match status" value="1"/>
</dbReference>
<sequence>MLFQILTTIGTRLLVLFGAFIVSVLTARLLGPEGKGMITAILVIPTLVVTIADLGIRQAAAYLIGKKLFNYNDIVSTLLFMWLISSSLSVAVVMGILLLQYGGEYSWELLVICTLTVPVNLAIQYLRGIMQGKGNIGSINKVEIIKTALNFIILLILVWALGMGVLGAALTQLLMAAFTLGYSMKLLLGEVKFKFKYIHPIPQQMMRQGFSFALALFIIQLNYRVDVIILERFTNVIEVGIYSVGTNLAELIWQLPAAIGLILFSRSASSSSSQAAVERTAKLIRVIMPVLVVFGVFFWFMSPLFIRLLYGADFAESGQVIRYLLPGIIAMVLFKLIHSDLSGRGAPLFSLRVSVIALIMNVVLNFILVPKYGAVGASISSSISYMYAGVAFIIFYARRESISLSRLLILNKEDWAQIKSKIGSIGLRFMKLRSR</sequence>
<proteinExistence type="predicted"/>
<evidence type="ECO:0000313" key="7">
    <source>
        <dbReference type="EMBL" id="ANY67337.1"/>
    </source>
</evidence>
<dbReference type="GO" id="GO:0005886">
    <property type="term" value="C:plasma membrane"/>
    <property type="evidence" value="ECO:0007669"/>
    <property type="project" value="UniProtKB-SubCell"/>
</dbReference>
<name>A0A1B2DHX4_9BACL</name>
<dbReference type="InterPro" id="IPR002797">
    <property type="entry name" value="Polysacc_synth"/>
</dbReference>
<feature type="transmembrane region" description="Helical" evidence="6">
    <location>
        <begin position="37"/>
        <end position="56"/>
    </location>
</feature>
<protein>
    <submittedName>
        <fullName evidence="7">Uncharacterized protein</fullName>
    </submittedName>
</protein>
<feature type="transmembrane region" description="Helical" evidence="6">
    <location>
        <begin position="349"/>
        <end position="368"/>
    </location>
</feature>
<evidence type="ECO:0000256" key="5">
    <source>
        <dbReference type="ARBA" id="ARBA00023136"/>
    </source>
</evidence>
<dbReference type="AlphaFoldDB" id="A0A1B2DHX4"/>
<dbReference type="InterPro" id="IPR050833">
    <property type="entry name" value="Poly_Biosynth_Transport"/>
</dbReference>
<feature type="transmembrane region" description="Helical" evidence="6">
    <location>
        <begin position="12"/>
        <end position="31"/>
    </location>
</feature>
<feature type="transmembrane region" description="Helical" evidence="6">
    <location>
        <begin position="374"/>
        <end position="397"/>
    </location>
</feature>
<feature type="transmembrane region" description="Helical" evidence="6">
    <location>
        <begin position="77"/>
        <end position="99"/>
    </location>
</feature>